<dbReference type="Proteomes" id="UP001066276">
    <property type="component" value="Chromosome 10"/>
</dbReference>
<evidence type="ECO:0000256" key="1">
    <source>
        <dbReference type="SAM" id="MobiDB-lite"/>
    </source>
</evidence>
<dbReference type="EMBL" id="JANPWB010000014">
    <property type="protein sequence ID" value="KAJ1100147.1"/>
    <property type="molecule type" value="Genomic_DNA"/>
</dbReference>
<gene>
    <name evidence="2" type="ORF">NDU88_005234</name>
</gene>
<comment type="caution">
    <text evidence="2">The sequence shown here is derived from an EMBL/GenBank/DDBJ whole genome shotgun (WGS) entry which is preliminary data.</text>
</comment>
<proteinExistence type="predicted"/>
<keyword evidence="3" id="KW-1185">Reference proteome</keyword>
<evidence type="ECO:0000313" key="3">
    <source>
        <dbReference type="Proteomes" id="UP001066276"/>
    </source>
</evidence>
<name>A0AAV7M9E5_PLEWA</name>
<feature type="compositionally biased region" description="Polar residues" evidence="1">
    <location>
        <begin position="65"/>
        <end position="76"/>
    </location>
</feature>
<dbReference type="AlphaFoldDB" id="A0AAV7M9E5"/>
<protein>
    <submittedName>
        <fullName evidence="2">Uncharacterized protein</fullName>
    </submittedName>
</protein>
<evidence type="ECO:0000313" key="2">
    <source>
        <dbReference type="EMBL" id="KAJ1100147.1"/>
    </source>
</evidence>
<sequence length="117" mass="12724">MCKHLRVPLKRQRDPLAINLSGLPSCSWIQARAGGARPGDTSRTLRGTVRPGRGQITRGLKVSRANGTGDINTPDFTGSGARAPKLLPGLQSEDRMDEGRSLERRSHLRLAVDIWTG</sequence>
<accession>A0AAV7M9E5</accession>
<reference evidence="2" key="1">
    <citation type="journal article" date="2022" name="bioRxiv">
        <title>Sequencing and chromosome-scale assembly of the giantPleurodeles waltlgenome.</title>
        <authorList>
            <person name="Brown T."/>
            <person name="Elewa A."/>
            <person name="Iarovenko S."/>
            <person name="Subramanian E."/>
            <person name="Araus A.J."/>
            <person name="Petzold A."/>
            <person name="Susuki M."/>
            <person name="Suzuki K.-i.T."/>
            <person name="Hayashi T."/>
            <person name="Toyoda A."/>
            <person name="Oliveira C."/>
            <person name="Osipova E."/>
            <person name="Leigh N.D."/>
            <person name="Simon A."/>
            <person name="Yun M.H."/>
        </authorList>
    </citation>
    <scope>NUCLEOTIDE SEQUENCE</scope>
    <source>
        <strain evidence="2">20211129_DDA</strain>
        <tissue evidence="2">Liver</tissue>
    </source>
</reference>
<organism evidence="2 3">
    <name type="scientific">Pleurodeles waltl</name>
    <name type="common">Iberian ribbed newt</name>
    <dbReference type="NCBI Taxonomy" id="8319"/>
    <lineage>
        <taxon>Eukaryota</taxon>
        <taxon>Metazoa</taxon>
        <taxon>Chordata</taxon>
        <taxon>Craniata</taxon>
        <taxon>Vertebrata</taxon>
        <taxon>Euteleostomi</taxon>
        <taxon>Amphibia</taxon>
        <taxon>Batrachia</taxon>
        <taxon>Caudata</taxon>
        <taxon>Salamandroidea</taxon>
        <taxon>Salamandridae</taxon>
        <taxon>Pleurodelinae</taxon>
        <taxon>Pleurodeles</taxon>
    </lineage>
</organism>
<feature type="region of interest" description="Disordered" evidence="1">
    <location>
        <begin position="33"/>
        <end position="101"/>
    </location>
</feature>
<feature type="compositionally biased region" description="Basic and acidic residues" evidence="1">
    <location>
        <begin position="92"/>
        <end position="101"/>
    </location>
</feature>